<sequence length="545" mass="61756">MALLCVPLNKGTLASLELPKASQYGWVRGVGKARVQPCHGRRTLSPILCSVQGNGNVAVKPPATLPPHVTLGRSSFPPDFAFGAASAAYQVEGAWNEAGRGPSVWDTLTHDHPEKIADKKNGDVATDSYRRYKDDIEIMKNMGMDSYRFSISWSRILPKGTIEGGINQEGIKYYNDLINELLKNGIKPYVTLFHWDVPQALEDAYGGFLSSKIVNDFKNFASVCFQKFGDRVKHWITLNEPWSFSSMGYSLGKHAPGRCSQLLGCPVGDSLKEPYIVTHNLILAHAAAATLYKKEFKAIQEGEVGITLVSMWFEPYSTSHQDIEAANRAIDFMLGWYMDPLVYGDYPFIMRALVKERLPYFTNDEAEMIKGSYDFIGLNYYTSRYAKATPMSPNYTPILSITDSYAEQLDSKNNVPIGELQGTWINVYPHGMKELLLHMKKRYQNPHIYITENGTCELDNPKLPLDEALEDQFRIDYLSVHLAEVRQAIRQGVCVKGYFAWALTDNFEWEQGYTQRFGLTYIDYDNNLNRHLKSSANWYTRFLHS</sequence>
<dbReference type="InterPro" id="IPR017853">
    <property type="entry name" value="GH"/>
</dbReference>
<dbReference type="PANTHER" id="PTHR10353:SF137">
    <property type="entry name" value="MYROSINASE 3-RELATED"/>
    <property type="match status" value="1"/>
</dbReference>
<dbReference type="OMA" id="ARENNAM"/>
<dbReference type="PANTHER" id="PTHR10353">
    <property type="entry name" value="GLYCOSYL HYDROLASE"/>
    <property type="match status" value="1"/>
</dbReference>
<dbReference type="GO" id="GO:0008422">
    <property type="term" value="F:beta-glucosidase activity"/>
    <property type="evidence" value="ECO:0000318"/>
    <property type="project" value="GO_Central"/>
</dbReference>
<dbReference type="Gramene" id="Ma09_t07510.1">
    <property type="protein sequence ID" value="Ma09_p07510.1"/>
    <property type="gene ID" value="Ma09_g07510"/>
</dbReference>
<dbReference type="OrthoDB" id="774279at2759"/>
<keyword evidence="4" id="KW-0326">Glycosidase</keyword>
<evidence type="ECO:0000256" key="3">
    <source>
        <dbReference type="ARBA" id="ARBA00022801"/>
    </source>
</evidence>
<organism evidence="7 8">
    <name type="scientific">Musa acuminata subsp. malaccensis</name>
    <name type="common">Wild banana</name>
    <name type="synonym">Musa malaccensis</name>
    <dbReference type="NCBI Taxonomy" id="214687"/>
    <lineage>
        <taxon>Eukaryota</taxon>
        <taxon>Viridiplantae</taxon>
        <taxon>Streptophyta</taxon>
        <taxon>Embryophyta</taxon>
        <taxon>Tracheophyta</taxon>
        <taxon>Spermatophyta</taxon>
        <taxon>Magnoliopsida</taxon>
        <taxon>Liliopsida</taxon>
        <taxon>Zingiberales</taxon>
        <taxon>Musaceae</taxon>
        <taxon>Musa</taxon>
    </lineage>
</organism>
<dbReference type="GO" id="GO:0005975">
    <property type="term" value="P:carbohydrate metabolic process"/>
    <property type="evidence" value="ECO:0007669"/>
    <property type="project" value="InterPro"/>
</dbReference>
<proteinExistence type="inferred from homology"/>
<dbReference type="AlphaFoldDB" id="A0A804KH04"/>
<dbReference type="Proteomes" id="UP000012960">
    <property type="component" value="Unplaced"/>
</dbReference>
<dbReference type="SUPFAM" id="SSF51445">
    <property type="entry name" value="(Trans)glycosidases"/>
    <property type="match status" value="1"/>
</dbReference>
<gene>
    <name evidence="6" type="ORF">GSMUA_225850.1</name>
</gene>
<keyword evidence="2" id="KW-0732">Signal</keyword>
<dbReference type="InterPro" id="IPR001360">
    <property type="entry name" value="Glyco_hydro_1"/>
</dbReference>
<evidence type="ECO:0000313" key="8">
    <source>
        <dbReference type="Proteomes" id="UP000012960"/>
    </source>
</evidence>
<dbReference type="InterPro" id="IPR033132">
    <property type="entry name" value="GH_1_N_CS"/>
</dbReference>
<protein>
    <submittedName>
        <fullName evidence="6">(wild Malaysian banana) hypothetical protein</fullName>
    </submittedName>
</protein>
<comment type="similarity">
    <text evidence="1 5">Belongs to the glycosyl hydrolase 1 family.</text>
</comment>
<dbReference type="Pfam" id="PF00232">
    <property type="entry name" value="Glyco_hydro_1"/>
    <property type="match status" value="1"/>
</dbReference>
<evidence type="ECO:0000256" key="1">
    <source>
        <dbReference type="ARBA" id="ARBA00010838"/>
    </source>
</evidence>
<evidence type="ECO:0000256" key="2">
    <source>
        <dbReference type="ARBA" id="ARBA00022729"/>
    </source>
</evidence>
<reference evidence="7" key="2">
    <citation type="submission" date="2021-05" db="UniProtKB">
        <authorList>
            <consortium name="EnsemblPlants"/>
        </authorList>
    </citation>
    <scope>IDENTIFICATION</scope>
    <source>
        <strain evidence="7">subsp. malaccensis</strain>
    </source>
</reference>
<dbReference type="GO" id="GO:0004565">
    <property type="term" value="F:beta-galactosidase activity"/>
    <property type="evidence" value="ECO:0007669"/>
    <property type="project" value="UniProtKB-ARBA"/>
</dbReference>
<reference evidence="6" key="1">
    <citation type="submission" date="2021-03" db="EMBL/GenBank/DDBJ databases">
        <authorList>
            <consortium name="Genoscope - CEA"/>
            <person name="William W."/>
        </authorList>
    </citation>
    <scope>NUCLEOTIDE SEQUENCE</scope>
    <source>
        <strain evidence="6">Doubled-haploid Pahang</strain>
    </source>
</reference>
<evidence type="ECO:0000256" key="4">
    <source>
        <dbReference type="ARBA" id="ARBA00023295"/>
    </source>
</evidence>
<dbReference type="FunFam" id="3.20.20.80:FF:000020">
    <property type="entry name" value="Beta-glucosidase 12"/>
    <property type="match status" value="1"/>
</dbReference>
<dbReference type="InParanoid" id="A0A804KH04"/>
<evidence type="ECO:0000313" key="6">
    <source>
        <dbReference type="EMBL" id="CAG1834480.1"/>
    </source>
</evidence>
<name>A0A804KH04_MUSAM</name>
<keyword evidence="3" id="KW-0378">Hydrolase</keyword>
<dbReference type="EnsemblPlants" id="Ma09_t07510.1">
    <property type="protein sequence ID" value="Ma09_p07510.1"/>
    <property type="gene ID" value="Ma09_g07510"/>
</dbReference>
<dbReference type="Gene3D" id="3.20.20.80">
    <property type="entry name" value="Glycosidases"/>
    <property type="match status" value="1"/>
</dbReference>
<evidence type="ECO:0000313" key="7">
    <source>
        <dbReference type="EnsemblPlants" id="Ma09_p07510.1"/>
    </source>
</evidence>
<keyword evidence="8" id="KW-1185">Reference proteome</keyword>
<dbReference type="GO" id="GO:0033907">
    <property type="term" value="F:beta-D-fucosidase activity"/>
    <property type="evidence" value="ECO:0007669"/>
    <property type="project" value="UniProtKB-ARBA"/>
</dbReference>
<evidence type="ECO:0000256" key="5">
    <source>
        <dbReference type="RuleBase" id="RU003690"/>
    </source>
</evidence>
<dbReference type="PRINTS" id="PR00131">
    <property type="entry name" value="GLHYDRLASE1"/>
</dbReference>
<dbReference type="PROSITE" id="PS00653">
    <property type="entry name" value="GLYCOSYL_HYDROL_F1_2"/>
    <property type="match status" value="1"/>
</dbReference>
<accession>A0A804KH04</accession>
<dbReference type="EMBL" id="HG996474">
    <property type="protein sequence ID" value="CAG1834480.1"/>
    <property type="molecule type" value="Genomic_DNA"/>
</dbReference>